<gene>
    <name evidence="1" type="ORF">FDK13_20200</name>
</gene>
<name>A0A4U6D8W6_9BACT</name>
<evidence type="ECO:0000313" key="1">
    <source>
        <dbReference type="EMBL" id="TKT90644.1"/>
    </source>
</evidence>
<dbReference type="AlphaFoldDB" id="A0A4U6D8W6"/>
<dbReference type="EMBL" id="SZVO01000009">
    <property type="protein sequence ID" value="TKT90644.1"/>
    <property type="molecule type" value="Genomic_DNA"/>
</dbReference>
<organism evidence="1 2">
    <name type="scientific">Dyadobacter frigoris</name>
    <dbReference type="NCBI Taxonomy" id="2576211"/>
    <lineage>
        <taxon>Bacteria</taxon>
        <taxon>Pseudomonadati</taxon>
        <taxon>Bacteroidota</taxon>
        <taxon>Cytophagia</taxon>
        <taxon>Cytophagales</taxon>
        <taxon>Spirosomataceae</taxon>
        <taxon>Dyadobacter</taxon>
    </lineage>
</organism>
<accession>A0A4U6D8W6</accession>
<proteinExistence type="predicted"/>
<evidence type="ECO:0000313" key="2">
    <source>
        <dbReference type="Proteomes" id="UP000304900"/>
    </source>
</evidence>
<sequence>MKRILAFGLLFLLLYNMFGLAVSIFLFENDFRLASATQKSDSYKLIKFPVLTLPYSSAWENEAEIEGIFRQHSEFYNIVNQKVENDTAYITLKTNISARERFLELADQITSGTTDNAASQSPFGKTIRSMLNLSKNYWQNHSTYTFGMQQTFLNKMACYHYRQIFLKSPSPVVFSPPPQS</sequence>
<protein>
    <submittedName>
        <fullName evidence="1">Uncharacterized protein</fullName>
    </submittedName>
</protein>
<comment type="caution">
    <text evidence="1">The sequence shown here is derived from an EMBL/GenBank/DDBJ whole genome shotgun (WGS) entry which is preliminary data.</text>
</comment>
<keyword evidence="2" id="KW-1185">Reference proteome</keyword>
<dbReference type="Proteomes" id="UP000304900">
    <property type="component" value="Unassembled WGS sequence"/>
</dbReference>
<reference evidence="1 2" key="1">
    <citation type="submission" date="2019-05" db="EMBL/GenBank/DDBJ databases">
        <title>Dyadobacter AR-3-8 sp. nov., isolated from arctic soil.</title>
        <authorList>
            <person name="Chaudhary D.K."/>
        </authorList>
    </citation>
    <scope>NUCLEOTIDE SEQUENCE [LARGE SCALE GENOMIC DNA]</scope>
    <source>
        <strain evidence="1 2">AR-3-8</strain>
    </source>
</reference>
<dbReference type="OrthoDB" id="952228at2"/>
<dbReference type="RefSeq" id="WP_137341812.1">
    <property type="nucleotide sequence ID" value="NZ_BSQH01000002.1"/>
</dbReference>